<dbReference type="InterPro" id="IPR036021">
    <property type="entry name" value="Tungsten_al_ferr_oxy-like_C"/>
</dbReference>
<evidence type="ECO:0000256" key="1">
    <source>
        <dbReference type="ARBA" id="ARBA00001966"/>
    </source>
</evidence>
<accession>A0A0T5XB41</accession>
<keyword evidence="7" id="KW-0411">Iron-sulfur</keyword>
<dbReference type="GO" id="GO:0016625">
    <property type="term" value="F:oxidoreductase activity, acting on the aldehyde or oxo group of donors, iron-sulfur protein as acceptor"/>
    <property type="evidence" value="ECO:0007669"/>
    <property type="project" value="InterPro"/>
</dbReference>
<dbReference type="PANTHER" id="PTHR30038:SF0">
    <property type="entry name" value="TUNGSTEN-CONTAINING ALDEHYDE FERREDOXIN OXIDOREDUCTASE"/>
    <property type="match status" value="1"/>
</dbReference>
<protein>
    <submittedName>
        <fullName evidence="10">Aldehyde ferredoxin oxidoreductase</fullName>
    </submittedName>
</protein>
<comment type="cofactor">
    <cofactor evidence="1">
        <name>[4Fe-4S] cluster</name>
        <dbReference type="ChEBI" id="CHEBI:49883"/>
    </cofactor>
</comment>
<evidence type="ECO:0000313" key="11">
    <source>
        <dbReference type="Proteomes" id="UP000005273"/>
    </source>
</evidence>
<dbReference type="InterPro" id="IPR013985">
    <property type="entry name" value="Ald_Fedxn_OxRdtase_dom3"/>
</dbReference>
<keyword evidence="5" id="KW-0560">Oxidoreductase</keyword>
<dbReference type="GO" id="GO:0009055">
    <property type="term" value="F:electron transfer activity"/>
    <property type="evidence" value="ECO:0007669"/>
    <property type="project" value="InterPro"/>
</dbReference>
<name>A0A0T5XB41_9BACT</name>
<dbReference type="InterPro" id="IPR013984">
    <property type="entry name" value="Ald_Fedxn_OxRdtase_dom2"/>
</dbReference>
<evidence type="ECO:0000259" key="9">
    <source>
        <dbReference type="SMART" id="SM00790"/>
    </source>
</evidence>
<evidence type="ECO:0000256" key="6">
    <source>
        <dbReference type="ARBA" id="ARBA00023004"/>
    </source>
</evidence>
<dbReference type="GO" id="GO:0051539">
    <property type="term" value="F:4 iron, 4 sulfur cluster binding"/>
    <property type="evidence" value="ECO:0007669"/>
    <property type="project" value="UniProtKB-KW"/>
</dbReference>
<sequence length="604" mass="64935">MFGYMGKVLRVNLSTKKVTTEPLRMDWAKDFLGARGLGSRYFVEEVDPKVDPLSPDNKLIFAAGPVTGTLATSAGRFNVVTKGPLTGTIAASNSGGYFGPELKYAGYDMIIFEGKSANPVYLWIYNDHVELKDASHVWGKDSYETTDTLLSETDPEAKVACIGPAGEKLVLFACVMNDKHRAAGRTGVGAVMGSKNLKAVVVRGTGGIKVADKEGFLEAVRKARKKIAEHPVTGGGLPAYGTNVLVNVINAAGALPTRNFKEAWFEGADKISGETMTATILLKNKACASCASACGRVTKAMGEIGEGPEYEAVWAYGAQCGVDDLEAISKANFICNKLGMDPITMGSTIGCAMELAERGLIKEKEAGVSLHWGNAEAIVKLTEDTGYKRGFGEELALGSYRLAEKYGHPELSMSAKKQEMPAYDPRALQGMGLEYATSNRGGCHVRGYLTSPEVLGIPEKLDPTDTASKPQWAKVFQDLTAAVDSLGFCLFLTFALDAGDLASEVAPIIGREVTAEDLLLAGERIWNLERLFNLTAGISPKEDTLPPRLLNEPIPAGPSKGRVNKLHEMLPKYYELRGWSKEGIPTKEKLKSLGLLDIAAKYSL</sequence>
<dbReference type="Proteomes" id="UP000005273">
    <property type="component" value="Unassembled WGS sequence"/>
</dbReference>
<dbReference type="InterPro" id="IPR036503">
    <property type="entry name" value="Ald_Fedxn_OxRdtase_N_sf"/>
</dbReference>
<keyword evidence="3" id="KW-0004">4Fe-4S</keyword>
<dbReference type="GO" id="GO:0046872">
    <property type="term" value="F:metal ion binding"/>
    <property type="evidence" value="ECO:0007669"/>
    <property type="project" value="UniProtKB-KW"/>
</dbReference>
<dbReference type="Pfam" id="PF01314">
    <property type="entry name" value="AFOR_C"/>
    <property type="match status" value="1"/>
</dbReference>
<keyword evidence="11" id="KW-1185">Reference proteome</keyword>
<proteinExistence type="inferred from homology"/>
<dbReference type="Gene3D" id="3.60.9.10">
    <property type="entry name" value="Aldehyde ferredoxin oxidoreductase, N-terminal domain"/>
    <property type="match status" value="1"/>
</dbReference>
<keyword evidence="6" id="KW-0408">Iron</keyword>
<evidence type="ECO:0000256" key="3">
    <source>
        <dbReference type="ARBA" id="ARBA00022485"/>
    </source>
</evidence>
<comment type="cofactor">
    <cofactor evidence="8">
        <name>tungstopterin</name>
        <dbReference type="ChEBI" id="CHEBI:30402"/>
    </cofactor>
</comment>
<evidence type="ECO:0000256" key="2">
    <source>
        <dbReference type="ARBA" id="ARBA00011032"/>
    </source>
</evidence>
<feature type="domain" description="Aldehyde ferredoxin oxidoreductase N-terminal" evidence="9">
    <location>
        <begin position="4"/>
        <end position="206"/>
    </location>
</feature>
<dbReference type="Gene3D" id="1.10.599.10">
    <property type="entry name" value="Aldehyde Ferredoxin Oxidoreductase Protein, subunit A, domain 3"/>
    <property type="match status" value="1"/>
</dbReference>
<dbReference type="InterPro" id="IPR001203">
    <property type="entry name" value="OxRdtase_Ald_Fedxn_C"/>
</dbReference>
<gene>
    <name evidence="10" type="ORF">HMPREF1705_02639</name>
</gene>
<keyword evidence="4" id="KW-0479">Metal-binding</keyword>
<evidence type="ECO:0000313" key="10">
    <source>
        <dbReference type="EMBL" id="KRT35412.1"/>
    </source>
</evidence>
<dbReference type="SUPFAM" id="SSF48310">
    <property type="entry name" value="Aldehyde ferredoxin oxidoreductase, C-terminal domains"/>
    <property type="match status" value="1"/>
</dbReference>
<dbReference type="AlphaFoldDB" id="A0A0T5XB41"/>
<comment type="similarity">
    <text evidence="2">Belongs to the AOR/FOR family.</text>
</comment>
<dbReference type="InterPro" id="IPR013983">
    <property type="entry name" value="Ald_Fedxn_OxRdtase_N"/>
</dbReference>
<dbReference type="SMART" id="SM00790">
    <property type="entry name" value="AFOR_N"/>
    <property type="match status" value="1"/>
</dbReference>
<evidence type="ECO:0000256" key="4">
    <source>
        <dbReference type="ARBA" id="ARBA00022723"/>
    </source>
</evidence>
<evidence type="ECO:0000256" key="7">
    <source>
        <dbReference type="ARBA" id="ARBA00023014"/>
    </source>
</evidence>
<dbReference type="Gene3D" id="1.10.569.10">
    <property type="entry name" value="Aldehyde Ferredoxin Oxidoreductase Protein, subunit A, domain 2"/>
    <property type="match status" value="1"/>
</dbReference>
<organism evidence="10 11">
    <name type="scientific">Acetomicrobium hydrogeniformans ATCC BAA-1850</name>
    <dbReference type="NCBI Taxonomy" id="592015"/>
    <lineage>
        <taxon>Bacteria</taxon>
        <taxon>Thermotogati</taxon>
        <taxon>Synergistota</taxon>
        <taxon>Synergistia</taxon>
        <taxon>Synergistales</taxon>
        <taxon>Acetomicrobiaceae</taxon>
        <taxon>Acetomicrobium</taxon>
    </lineage>
</organism>
<comment type="caution">
    <text evidence="10">The sequence shown here is derived from an EMBL/GenBank/DDBJ whole genome shotgun (WGS) entry which is preliminary data.</text>
</comment>
<dbReference type="SUPFAM" id="SSF56228">
    <property type="entry name" value="Aldehyde ferredoxin oxidoreductase, N-terminal domain"/>
    <property type="match status" value="1"/>
</dbReference>
<dbReference type="STRING" id="592015.HMPREF1705_02639"/>
<dbReference type="EMBL" id="ACJX03000001">
    <property type="protein sequence ID" value="KRT35412.1"/>
    <property type="molecule type" value="Genomic_DNA"/>
</dbReference>
<dbReference type="PANTHER" id="PTHR30038">
    <property type="entry name" value="ALDEHYDE FERREDOXIN OXIDOREDUCTASE"/>
    <property type="match status" value="1"/>
</dbReference>
<dbReference type="Pfam" id="PF02730">
    <property type="entry name" value="AFOR_N"/>
    <property type="match status" value="1"/>
</dbReference>
<dbReference type="InterPro" id="IPR051919">
    <property type="entry name" value="W-dependent_AOR"/>
</dbReference>
<dbReference type="eggNOG" id="COG2414">
    <property type="taxonomic scope" value="Bacteria"/>
</dbReference>
<evidence type="ECO:0000256" key="5">
    <source>
        <dbReference type="ARBA" id="ARBA00023002"/>
    </source>
</evidence>
<evidence type="ECO:0000256" key="8">
    <source>
        <dbReference type="ARBA" id="ARBA00049934"/>
    </source>
</evidence>
<dbReference type="RefSeq" id="WP_057940722.1">
    <property type="nucleotide sequence ID" value="NZ_ACJX03000001.1"/>
</dbReference>
<dbReference type="OrthoDB" id="9763894at2"/>
<reference evidence="11" key="1">
    <citation type="submission" date="2012-09" db="EMBL/GenBank/DDBJ databases">
        <authorList>
            <person name="Weinstock G."/>
            <person name="Sodergren E."/>
            <person name="Clifton S."/>
            <person name="Fulton L."/>
            <person name="Fulton B."/>
            <person name="Courtney L."/>
            <person name="Fronick C."/>
            <person name="Harrison M."/>
            <person name="Strong C."/>
            <person name="Farmer C."/>
            <person name="Delehaunty K."/>
            <person name="Markovic C."/>
            <person name="Hall O."/>
            <person name="Minx P."/>
            <person name="Tomlinson C."/>
            <person name="Mitreva M."/>
            <person name="Nelson J."/>
            <person name="Hou S."/>
            <person name="Wollam A."/>
            <person name="Pepin K.H."/>
            <person name="Johnson M."/>
            <person name="Bhonagiri V."/>
            <person name="Nash W.E."/>
            <person name="Suruliraj S."/>
            <person name="Warren W."/>
            <person name="Chinwalla A."/>
            <person name="Mardis E.R."/>
            <person name="Wilson R.K."/>
        </authorList>
    </citation>
    <scope>NUCLEOTIDE SEQUENCE [LARGE SCALE GENOMIC DNA]</scope>
    <source>
        <strain evidence="11">OS1</strain>
    </source>
</reference>